<dbReference type="SUPFAM" id="SSF81383">
    <property type="entry name" value="F-box domain"/>
    <property type="match status" value="1"/>
</dbReference>
<reference evidence="2 3" key="1">
    <citation type="submission" date="2018-02" db="EMBL/GenBank/DDBJ databases">
        <title>Genome sequence of the basidiomycete white-rot fungus Phlebia centrifuga.</title>
        <authorList>
            <person name="Granchi Z."/>
            <person name="Peng M."/>
            <person name="de Vries R.P."/>
            <person name="Hilden K."/>
            <person name="Makela M.R."/>
            <person name="Grigoriev I."/>
            <person name="Riley R."/>
        </authorList>
    </citation>
    <scope>NUCLEOTIDE SEQUENCE [LARGE SCALE GENOMIC DNA]</scope>
    <source>
        <strain evidence="2 3">FBCC195</strain>
    </source>
</reference>
<accession>A0A2R6QIS0</accession>
<comment type="caution">
    <text evidence="2">The sequence shown here is derived from an EMBL/GenBank/DDBJ whole genome shotgun (WGS) entry which is preliminary data.</text>
</comment>
<protein>
    <recommendedName>
        <fullName evidence="4">F-box domain-containing protein</fullName>
    </recommendedName>
</protein>
<keyword evidence="3" id="KW-1185">Reference proteome</keyword>
<dbReference type="EMBL" id="MLYV02000328">
    <property type="protein sequence ID" value="PSS08896.1"/>
    <property type="molecule type" value="Genomic_DNA"/>
</dbReference>
<feature type="region of interest" description="Disordered" evidence="1">
    <location>
        <begin position="1"/>
        <end position="21"/>
    </location>
</feature>
<dbReference type="InterPro" id="IPR036047">
    <property type="entry name" value="F-box-like_dom_sf"/>
</dbReference>
<name>A0A2R6QIS0_9APHY</name>
<sequence>MRLSKSNSKRRQTSSVLDSKLQPESVLENGVRFSVCLPSPCKKREQETERRENWVLALGAVLNQWPRMLSVLPPELTDLVIDFLHVDDRSLRACALTCRAWLSRARYHLWNTVSLDYMSETSPDLAFFLNMVQHSSVGAFIRQLEIRHLDAGTVSTILLKARKLSNLTLLRVDTRCLLRAMNHDVISTSLTTLLLCRLEFGSVSAWTRFFHAFPNLSDLTVMDCLEVLLYDAIPSASSILRLDRLDLDLYTIGRGFIVSWLNNAFSDVQVKRLRLIRMHENHKSSGLWTKIIANVEHLEIDSSYFTDPYPDIATATRIQTIVVEAAELDLFIVLLQVKPRHPLCALTVVLQRDSSRFLDSITLSRIWKVSSDELPPDLGHVLLKPHSGILTVRLEYPLQWDDKLVEALNGLKQVVALQLEEITREGVILHLPN</sequence>
<organism evidence="2 3">
    <name type="scientific">Hermanssonia centrifuga</name>
    <dbReference type="NCBI Taxonomy" id="98765"/>
    <lineage>
        <taxon>Eukaryota</taxon>
        <taxon>Fungi</taxon>
        <taxon>Dikarya</taxon>
        <taxon>Basidiomycota</taxon>
        <taxon>Agaricomycotina</taxon>
        <taxon>Agaricomycetes</taxon>
        <taxon>Polyporales</taxon>
        <taxon>Meruliaceae</taxon>
        <taxon>Hermanssonia</taxon>
    </lineage>
</organism>
<evidence type="ECO:0000313" key="2">
    <source>
        <dbReference type="EMBL" id="PSS08896.1"/>
    </source>
</evidence>
<evidence type="ECO:0008006" key="4">
    <source>
        <dbReference type="Google" id="ProtNLM"/>
    </source>
</evidence>
<evidence type="ECO:0000256" key="1">
    <source>
        <dbReference type="SAM" id="MobiDB-lite"/>
    </source>
</evidence>
<proteinExistence type="predicted"/>
<dbReference type="Proteomes" id="UP000186601">
    <property type="component" value="Unassembled WGS sequence"/>
</dbReference>
<evidence type="ECO:0000313" key="3">
    <source>
        <dbReference type="Proteomes" id="UP000186601"/>
    </source>
</evidence>
<dbReference type="AlphaFoldDB" id="A0A2R6QIS0"/>
<dbReference type="OrthoDB" id="2748053at2759"/>
<gene>
    <name evidence="2" type="ORF">PHLCEN_2v3386</name>
</gene>